<evidence type="ECO:0000313" key="2">
    <source>
        <dbReference type="EMBL" id="MBD1548434.1"/>
    </source>
</evidence>
<evidence type="ECO:0000313" key="3">
    <source>
        <dbReference type="Proteomes" id="UP000598467"/>
    </source>
</evidence>
<sequence>MWKISTRGRNLPNSSDGDTADAAQADFNGLPAFEVLAPADQRLPFIFNSPHSGREYPASFLDASRLDELAIRRSEDAYVDQLFMNVVAMGAPLLKANFPRAYLDVNREPYELDPKMFDGRLPSYANIRSIRVAGGLGTVARVVSEAQEIYRHRLPVSEALTRIEDIYKPYHSTLRRLLAQTHVTFGHAILIDCHSMPSSIKCQTTEIRPDFILGDRYGTSCAVELTDFATDLLKGFGYTVSRNKPYAGGFITEHYGRPASGLHALQIEINRGLYMDEGAHTLHSGFNTLADNLASFVRELTAMPDSAFGADSIAAE</sequence>
<proteinExistence type="predicted"/>
<dbReference type="AlphaFoldDB" id="A0A926NXX6"/>
<dbReference type="Gene3D" id="3.40.630.40">
    <property type="entry name" value="Zn-dependent exopeptidases"/>
    <property type="match status" value="1"/>
</dbReference>
<feature type="compositionally biased region" description="Polar residues" evidence="1">
    <location>
        <begin position="7"/>
        <end position="17"/>
    </location>
</feature>
<dbReference type="Proteomes" id="UP000598467">
    <property type="component" value="Unassembled WGS sequence"/>
</dbReference>
<comment type="caution">
    <text evidence="2">The sequence shown here is derived from an EMBL/GenBank/DDBJ whole genome shotgun (WGS) entry which is preliminary data.</text>
</comment>
<protein>
    <submittedName>
        <fullName evidence="2">N-formylglutamate amidohydrolase</fullName>
    </submittedName>
</protein>
<dbReference type="Pfam" id="PF05013">
    <property type="entry name" value="FGase"/>
    <property type="match status" value="1"/>
</dbReference>
<dbReference type="InterPro" id="IPR007709">
    <property type="entry name" value="N-FG_amidohydro"/>
</dbReference>
<dbReference type="EMBL" id="JABFCZ010000022">
    <property type="protein sequence ID" value="MBD1548434.1"/>
    <property type="molecule type" value="Genomic_DNA"/>
</dbReference>
<feature type="region of interest" description="Disordered" evidence="1">
    <location>
        <begin position="1"/>
        <end position="23"/>
    </location>
</feature>
<reference evidence="2" key="1">
    <citation type="submission" date="2020-05" db="EMBL/GenBank/DDBJ databases">
        <title>Identification of trans-AT polyketide cluster in two marine bacteria, producers of a novel glutaramide-containing polyketide sesbanimide D and analogs.</title>
        <authorList>
            <person name="Kacar D."/>
            <person name="Rodriguez P."/>
            <person name="Canedo L."/>
            <person name="Gonzalez E."/>
            <person name="Galan B."/>
            <person name="De La Calle F."/>
            <person name="Garcia J.L."/>
        </authorList>
    </citation>
    <scope>NUCLEOTIDE SEQUENCE</scope>
    <source>
        <strain evidence="2">PHM038</strain>
    </source>
</reference>
<gene>
    <name evidence="2" type="ORF">HK439_19385</name>
</gene>
<evidence type="ECO:0000256" key="1">
    <source>
        <dbReference type="SAM" id="MobiDB-lite"/>
    </source>
</evidence>
<dbReference type="SUPFAM" id="SSF53187">
    <property type="entry name" value="Zn-dependent exopeptidases"/>
    <property type="match status" value="1"/>
</dbReference>
<accession>A0A926NXX6</accession>
<name>A0A926NXX6_9HYPH</name>
<organism evidence="2 3">
    <name type="scientific">Roseibium aggregatum</name>
    <dbReference type="NCBI Taxonomy" id="187304"/>
    <lineage>
        <taxon>Bacteria</taxon>
        <taxon>Pseudomonadati</taxon>
        <taxon>Pseudomonadota</taxon>
        <taxon>Alphaproteobacteria</taxon>
        <taxon>Hyphomicrobiales</taxon>
        <taxon>Stappiaceae</taxon>
        <taxon>Roseibium</taxon>
    </lineage>
</organism>